<feature type="region of interest" description="Disordered" evidence="1">
    <location>
        <begin position="1"/>
        <end position="80"/>
    </location>
</feature>
<accession>A0A3N0Y972</accession>
<dbReference type="Proteomes" id="UP000281406">
    <property type="component" value="Unassembled WGS sequence"/>
</dbReference>
<reference evidence="2 3" key="1">
    <citation type="submission" date="2018-10" db="EMBL/GenBank/DDBJ databases">
        <title>Genome assembly for a Yunnan-Guizhou Plateau 3E fish, Anabarilius grahami (Regan), and its evolutionary and genetic applications.</title>
        <authorList>
            <person name="Jiang W."/>
        </authorList>
    </citation>
    <scope>NUCLEOTIDE SEQUENCE [LARGE SCALE GENOMIC DNA]</scope>
    <source>
        <strain evidence="2">AG-KIZ</strain>
        <tissue evidence="2">Muscle</tissue>
    </source>
</reference>
<evidence type="ECO:0000313" key="2">
    <source>
        <dbReference type="EMBL" id="ROL42310.1"/>
    </source>
</evidence>
<organism evidence="2 3">
    <name type="scientific">Anabarilius grahami</name>
    <name type="common">Kanglang fish</name>
    <name type="synonym">Barilius grahami</name>
    <dbReference type="NCBI Taxonomy" id="495550"/>
    <lineage>
        <taxon>Eukaryota</taxon>
        <taxon>Metazoa</taxon>
        <taxon>Chordata</taxon>
        <taxon>Craniata</taxon>
        <taxon>Vertebrata</taxon>
        <taxon>Euteleostomi</taxon>
        <taxon>Actinopterygii</taxon>
        <taxon>Neopterygii</taxon>
        <taxon>Teleostei</taxon>
        <taxon>Ostariophysi</taxon>
        <taxon>Cypriniformes</taxon>
        <taxon>Xenocyprididae</taxon>
        <taxon>Xenocypridinae</taxon>
        <taxon>Xenocypridinae incertae sedis</taxon>
        <taxon>Anabarilius</taxon>
    </lineage>
</organism>
<keyword evidence="3" id="KW-1185">Reference proteome</keyword>
<comment type="caution">
    <text evidence="2">The sequence shown here is derived from an EMBL/GenBank/DDBJ whole genome shotgun (WGS) entry which is preliminary data.</text>
</comment>
<feature type="compositionally biased region" description="Pro residues" evidence="1">
    <location>
        <begin position="60"/>
        <end position="80"/>
    </location>
</feature>
<evidence type="ECO:0000313" key="3">
    <source>
        <dbReference type="Proteomes" id="UP000281406"/>
    </source>
</evidence>
<evidence type="ECO:0000256" key="1">
    <source>
        <dbReference type="SAM" id="MobiDB-lite"/>
    </source>
</evidence>
<gene>
    <name evidence="2" type="ORF">DPX16_8189</name>
</gene>
<feature type="compositionally biased region" description="Polar residues" evidence="1">
    <location>
        <begin position="33"/>
        <end position="42"/>
    </location>
</feature>
<dbReference type="AlphaFoldDB" id="A0A3N0Y972"/>
<name>A0A3N0Y972_ANAGA</name>
<dbReference type="EMBL" id="RJVU01049825">
    <property type="protein sequence ID" value="ROL42310.1"/>
    <property type="molecule type" value="Genomic_DNA"/>
</dbReference>
<proteinExistence type="predicted"/>
<sequence>MVGVNEEDSGITTCMPTPHVPGPIHSEDVLTLEPSQPSNTSIVDILPEPTTDIEPEPEPEPTSMPEPMPDPNITPEPEPN</sequence>
<protein>
    <submittedName>
        <fullName evidence="2">Uncharacterized protein</fullName>
    </submittedName>
</protein>